<dbReference type="InterPro" id="IPR051121">
    <property type="entry name" value="FAH"/>
</dbReference>
<dbReference type="OrthoDB" id="9805307at2"/>
<gene>
    <name evidence="4" type="ORF">GKO32_10430</name>
</gene>
<dbReference type="GO" id="GO:0016787">
    <property type="term" value="F:hydrolase activity"/>
    <property type="evidence" value="ECO:0007669"/>
    <property type="project" value="UniProtKB-KW"/>
</dbReference>
<keyword evidence="4" id="KW-0378">Hydrolase</keyword>
<dbReference type="AlphaFoldDB" id="A0A6N7Z4Y7"/>
<sequence length="316" mass="33270">MSSGLGIATIELDGAPVAAVVLPGGVVPLSELVAEAPRDVTVLIEQWATWRAPVTEAATVHKATIDLAEVRWLPPLQPRKILCVGSNYYDHVAEMAGPAGLENRPAPFPFSFLKPGTALVGSGRTVTYPSYGKQLDWEAELAVVIGDPALATGPDPLAAVFGYTVLNDLSLRDFLPFPHTLGLDAVVSKGFDGAAPIGPWITTADAVGDPQHLPIKLHINGELQQDGSTADMIFGVADLVRHYARVMTLQPGDVIATGTPAGVGAGQRPPRFLNPGDVVRVRIGELGSLETTIGAPLAQEQLDLTPQPIRADEVVK</sequence>
<dbReference type="GO" id="GO:0044281">
    <property type="term" value="P:small molecule metabolic process"/>
    <property type="evidence" value="ECO:0007669"/>
    <property type="project" value="UniProtKB-ARBA"/>
</dbReference>
<dbReference type="Gene3D" id="3.90.850.10">
    <property type="entry name" value="Fumarylacetoacetase-like, C-terminal domain"/>
    <property type="match status" value="1"/>
</dbReference>
<organism evidence="4 5">
    <name type="scientific">Amycolatopsis pithecellobii</name>
    <dbReference type="NCBI Taxonomy" id="664692"/>
    <lineage>
        <taxon>Bacteria</taxon>
        <taxon>Bacillati</taxon>
        <taxon>Actinomycetota</taxon>
        <taxon>Actinomycetes</taxon>
        <taxon>Pseudonocardiales</taxon>
        <taxon>Pseudonocardiaceae</taxon>
        <taxon>Amycolatopsis</taxon>
    </lineage>
</organism>
<evidence type="ECO:0000256" key="1">
    <source>
        <dbReference type="ARBA" id="ARBA00010211"/>
    </source>
</evidence>
<evidence type="ECO:0000259" key="3">
    <source>
        <dbReference type="Pfam" id="PF01557"/>
    </source>
</evidence>
<comment type="caution">
    <text evidence="4">The sequence shown here is derived from an EMBL/GenBank/DDBJ whole genome shotgun (WGS) entry which is preliminary data.</text>
</comment>
<dbReference type="InterPro" id="IPR011234">
    <property type="entry name" value="Fumarylacetoacetase-like_C"/>
</dbReference>
<proteinExistence type="inferred from homology"/>
<accession>A0A6N7Z4Y7</accession>
<dbReference type="PANTHER" id="PTHR42796">
    <property type="entry name" value="FUMARYLACETOACETATE HYDROLASE DOMAIN-CONTAINING PROTEIN 2A-RELATED"/>
    <property type="match status" value="1"/>
</dbReference>
<dbReference type="PANTHER" id="PTHR42796:SF4">
    <property type="entry name" value="FUMARYLACETOACETATE HYDROLASE DOMAIN-CONTAINING PROTEIN 2A"/>
    <property type="match status" value="1"/>
</dbReference>
<evidence type="ECO:0000313" key="4">
    <source>
        <dbReference type="EMBL" id="MTD54386.1"/>
    </source>
</evidence>
<protein>
    <submittedName>
        <fullName evidence="4">FAA hydrolase family protein</fullName>
    </submittedName>
</protein>
<dbReference type="GO" id="GO:0046872">
    <property type="term" value="F:metal ion binding"/>
    <property type="evidence" value="ECO:0007669"/>
    <property type="project" value="UniProtKB-KW"/>
</dbReference>
<comment type="similarity">
    <text evidence="1">Belongs to the FAH family.</text>
</comment>
<evidence type="ECO:0000256" key="2">
    <source>
        <dbReference type="ARBA" id="ARBA00022723"/>
    </source>
</evidence>
<keyword evidence="2" id="KW-0479">Metal-binding</keyword>
<keyword evidence="5" id="KW-1185">Reference proteome</keyword>
<dbReference type="Proteomes" id="UP000440096">
    <property type="component" value="Unassembled WGS sequence"/>
</dbReference>
<dbReference type="RefSeq" id="WP_154756601.1">
    <property type="nucleotide sequence ID" value="NZ_WMBA01000011.1"/>
</dbReference>
<dbReference type="InterPro" id="IPR036663">
    <property type="entry name" value="Fumarylacetoacetase_C_sf"/>
</dbReference>
<dbReference type="Pfam" id="PF01557">
    <property type="entry name" value="FAA_hydrolase"/>
    <property type="match status" value="1"/>
</dbReference>
<dbReference type="EMBL" id="WMBA01000011">
    <property type="protein sequence ID" value="MTD54386.1"/>
    <property type="molecule type" value="Genomic_DNA"/>
</dbReference>
<dbReference type="SUPFAM" id="SSF56529">
    <property type="entry name" value="FAH"/>
    <property type="match status" value="1"/>
</dbReference>
<name>A0A6N7Z4Y7_9PSEU</name>
<feature type="domain" description="Fumarylacetoacetase-like C-terminal" evidence="3">
    <location>
        <begin position="80"/>
        <end position="293"/>
    </location>
</feature>
<evidence type="ECO:0000313" key="5">
    <source>
        <dbReference type="Proteomes" id="UP000440096"/>
    </source>
</evidence>
<reference evidence="4 5" key="1">
    <citation type="submission" date="2019-11" db="EMBL/GenBank/DDBJ databases">
        <title>Draft genome of Amycolatopsis RM579.</title>
        <authorList>
            <person name="Duangmal K."/>
            <person name="Mingma R."/>
        </authorList>
    </citation>
    <scope>NUCLEOTIDE SEQUENCE [LARGE SCALE GENOMIC DNA]</scope>
    <source>
        <strain evidence="4 5">RM579</strain>
    </source>
</reference>